<accession>A0A235B1F8</accession>
<dbReference type="Gene3D" id="3.40.50.410">
    <property type="entry name" value="von Willebrand factor, type A domain"/>
    <property type="match status" value="2"/>
</dbReference>
<gene>
    <name evidence="4" type="ORF">CHM34_17950</name>
</gene>
<dbReference type="Proteomes" id="UP000215459">
    <property type="component" value="Unassembled WGS sequence"/>
</dbReference>
<dbReference type="AlphaFoldDB" id="A0A235B1F8"/>
<dbReference type="InterPro" id="IPR002035">
    <property type="entry name" value="VWF_A"/>
</dbReference>
<dbReference type="SMART" id="SM00327">
    <property type="entry name" value="VWA"/>
    <property type="match status" value="1"/>
</dbReference>
<keyword evidence="1" id="KW-0175">Coiled coil</keyword>
<feature type="compositionally biased region" description="Basic and acidic residues" evidence="2">
    <location>
        <begin position="38"/>
        <end position="52"/>
    </location>
</feature>
<sequence>MPIGGIPLKIQSLFSLTLCLFLLVACTEQNTQSSNEESPEKPTAKKEEKIPEASDDPEEIMRQNPGKFSGENYDEEKVEKALDQLPDDMTSDEAYNHLVYLLGEDYQKEYQKLLAFDTTLQIDVDTPEEGEEPAIGFEQLNVAIVLDASGSMAGKVDGGMKMDLAKEAVQNFVSELPEGAQVSLRVYGHKGSNSEKDKEVSCKSNEVVYPMGDYAPASFKKALNRFQPTGWTPLTDAIEEAHNDLNKTKQGNVRNVVYVVSDGEETCGGDPVQAGKELHESNIQPVVNIVGFDVDDKGQQQLLEVAEAADGTYKDVYSESDLQSYLEAEKEQLRLEWHFWGADSENKIMDRWAEKFGLLEDIIYNEGLWPITDREIKHLYAAEEYLSSKGKVEDDHKLGSLIFNREKVLGSFYSDKNSEINESLKKERKRLKEQVREKKEEMVDEYE</sequence>
<comment type="caution">
    <text evidence="4">The sequence shown here is derived from an EMBL/GenBank/DDBJ whole genome shotgun (WGS) entry which is preliminary data.</text>
</comment>
<evidence type="ECO:0000313" key="4">
    <source>
        <dbReference type="EMBL" id="OYD06138.1"/>
    </source>
</evidence>
<dbReference type="InterPro" id="IPR036465">
    <property type="entry name" value="vWFA_dom_sf"/>
</dbReference>
<feature type="region of interest" description="Disordered" evidence="2">
    <location>
        <begin position="30"/>
        <end position="74"/>
    </location>
</feature>
<name>A0A235B1F8_9BACL</name>
<keyword evidence="5" id="KW-1185">Reference proteome</keyword>
<dbReference type="OrthoDB" id="9783818at2"/>
<evidence type="ECO:0000256" key="1">
    <source>
        <dbReference type="SAM" id="Coils"/>
    </source>
</evidence>
<feature type="domain" description="VWFA" evidence="3">
    <location>
        <begin position="141"/>
        <end position="333"/>
    </location>
</feature>
<proteinExistence type="predicted"/>
<organism evidence="4 5">
    <name type="scientific">Paludifilum halophilum</name>
    <dbReference type="NCBI Taxonomy" id="1642702"/>
    <lineage>
        <taxon>Bacteria</taxon>
        <taxon>Bacillati</taxon>
        <taxon>Bacillota</taxon>
        <taxon>Bacilli</taxon>
        <taxon>Bacillales</taxon>
        <taxon>Thermoactinomycetaceae</taxon>
        <taxon>Paludifilum</taxon>
    </lineage>
</organism>
<protein>
    <recommendedName>
        <fullName evidence="3">VWFA domain-containing protein</fullName>
    </recommendedName>
</protein>
<reference evidence="4 5" key="1">
    <citation type="submission" date="2017-07" db="EMBL/GenBank/DDBJ databases">
        <title>The genome sequence of Paludifilum halophilum highlights mechanisms for microbial adaptation to high salt environemnts.</title>
        <authorList>
            <person name="Belbahri L."/>
        </authorList>
    </citation>
    <scope>NUCLEOTIDE SEQUENCE [LARGE SCALE GENOMIC DNA]</scope>
    <source>
        <strain evidence="4 5">DSM 102817</strain>
    </source>
</reference>
<dbReference type="SUPFAM" id="SSF53300">
    <property type="entry name" value="vWA-like"/>
    <property type="match status" value="1"/>
</dbReference>
<dbReference type="PROSITE" id="PS50234">
    <property type="entry name" value="VWFA"/>
    <property type="match status" value="1"/>
</dbReference>
<evidence type="ECO:0000259" key="3">
    <source>
        <dbReference type="PROSITE" id="PS50234"/>
    </source>
</evidence>
<dbReference type="Pfam" id="PF00092">
    <property type="entry name" value="VWA"/>
    <property type="match status" value="1"/>
</dbReference>
<evidence type="ECO:0000313" key="5">
    <source>
        <dbReference type="Proteomes" id="UP000215459"/>
    </source>
</evidence>
<dbReference type="EMBL" id="NOWF01000019">
    <property type="protein sequence ID" value="OYD06138.1"/>
    <property type="molecule type" value="Genomic_DNA"/>
</dbReference>
<feature type="coiled-coil region" evidence="1">
    <location>
        <begin position="414"/>
        <end position="445"/>
    </location>
</feature>
<evidence type="ECO:0000256" key="2">
    <source>
        <dbReference type="SAM" id="MobiDB-lite"/>
    </source>
</evidence>